<proteinExistence type="predicted"/>
<dbReference type="InterPro" id="IPR011990">
    <property type="entry name" value="TPR-like_helical_dom_sf"/>
</dbReference>
<dbReference type="PROSITE" id="PS51375">
    <property type="entry name" value="PPR"/>
    <property type="match status" value="2"/>
</dbReference>
<dbReference type="Pfam" id="PF13812">
    <property type="entry name" value="PPR_3"/>
    <property type="match status" value="1"/>
</dbReference>
<feature type="repeat" description="PPR" evidence="2">
    <location>
        <begin position="64"/>
        <end position="98"/>
    </location>
</feature>
<feature type="domain" description="PROP1-like PPR" evidence="3">
    <location>
        <begin position="76"/>
        <end position="233"/>
    </location>
</feature>
<keyword evidence="1" id="KW-0677">Repeat</keyword>
<evidence type="ECO:0000256" key="2">
    <source>
        <dbReference type="PROSITE-ProRule" id="PRU00708"/>
    </source>
</evidence>
<protein>
    <submittedName>
        <fullName evidence="4">Pentatricopeptide repeat domain containing protein</fullName>
    </submittedName>
</protein>
<dbReference type="AlphaFoldDB" id="A0AAD9LK86"/>
<reference evidence="4" key="2">
    <citation type="submission" date="2021-05" db="EMBL/GenBank/DDBJ databases">
        <authorList>
            <person name="Pain A."/>
        </authorList>
    </citation>
    <scope>NUCLEOTIDE SEQUENCE</scope>
    <source>
        <strain evidence="4">1802A</strain>
    </source>
</reference>
<organism evidence="4 5">
    <name type="scientific">Babesia divergens</name>
    <dbReference type="NCBI Taxonomy" id="32595"/>
    <lineage>
        <taxon>Eukaryota</taxon>
        <taxon>Sar</taxon>
        <taxon>Alveolata</taxon>
        <taxon>Apicomplexa</taxon>
        <taxon>Aconoidasida</taxon>
        <taxon>Piroplasmida</taxon>
        <taxon>Babesiidae</taxon>
        <taxon>Babesia</taxon>
    </lineage>
</organism>
<evidence type="ECO:0000313" key="5">
    <source>
        <dbReference type="Proteomes" id="UP001195914"/>
    </source>
</evidence>
<dbReference type="NCBIfam" id="TIGR00756">
    <property type="entry name" value="PPR"/>
    <property type="match status" value="1"/>
</dbReference>
<name>A0AAD9LK86_BABDI</name>
<feature type="repeat" description="PPR" evidence="2">
    <location>
        <begin position="135"/>
        <end position="169"/>
    </location>
</feature>
<evidence type="ECO:0000313" key="4">
    <source>
        <dbReference type="EMBL" id="KAK1939545.1"/>
    </source>
</evidence>
<dbReference type="Proteomes" id="UP001195914">
    <property type="component" value="Unassembled WGS sequence"/>
</dbReference>
<comment type="caution">
    <text evidence="4">The sequence shown here is derived from an EMBL/GenBank/DDBJ whole genome shotgun (WGS) entry which is preliminary data.</text>
</comment>
<dbReference type="PANTHER" id="PTHR47447">
    <property type="entry name" value="OS03G0856100 PROTEIN"/>
    <property type="match status" value="1"/>
</dbReference>
<sequence>MLKHLGSNCDVPGALSLLSEMKLLGIPLTCEHYNNVLTACRDGKTAEVARYIYLCLKCDGLSPDVNTYMYLIEAHTAAGDLCSAFSLYRKMEKEGMKADLRIFCVLIDGLVSKGHAENAWRLYNYVRSWRLIEPDDQLLTIMIKACIQSEDAEKALSIYDEMLGMGLQPTSGTYEALIDCLSRRRAYAHKCFQLYNVMKSGNLPIGYRTLLHISRACELSGNTRKLKEILKEAHDLGFAIDEDLITTALLTFARNIQISEYPVSHKVNVMRRALQSLDAVWDLSNATTPKVLNAMIVLYESGGYYDYALDMLRYFAKLNMKPDKQTYCIILRIIGTHLRDPGRFFTIWDNVRTLLNPDAKLFHMALDMSICSNSAKRTISIMEEMYTSKVFPTPELTARLYKKARRVPQIHTVISKMINLEKRLTCDRSKKEPATLQSYIEEYKLGCAA</sequence>
<evidence type="ECO:0000259" key="3">
    <source>
        <dbReference type="Pfam" id="PF17177"/>
    </source>
</evidence>
<dbReference type="Pfam" id="PF17177">
    <property type="entry name" value="PPR_long"/>
    <property type="match status" value="1"/>
</dbReference>
<dbReference type="EMBL" id="JAHBMH010000007">
    <property type="protein sequence ID" value="KAK1939545.1"/>
    <property type="molecule type" value="Genomic_DNA"/>
</dbReference>
<dbReference type="InterPro" id="IPR002885">
    <property type="entry name" value="PPR_rpt"/>
</dbReference>
<dbReference type="InterPro" id="IPR033443">
    <property type="entry name" value="PROP1-like_PPR_dom"/>
</dbReference>
<dbReference type="PANTHER" id="PTHR47447:SF17">
    <property type="entry name" value="OS12G0638900 PROTEIN"/>
    <property type="match status" value="1"/>
</dbReference>
<evidence type="ECO:0000256" key="1">
    <source>
        <dbReference type="ARBA" id="ARBA00022737"/>
    </source>
</evidence>
<gene>
    <name evidence="4" type="ORF">X943_000890</name>
</gene>
<dbReference type="Gene3D" id="1.25.40.10">
    <property type="entry name" value="Tetratricopeptide repeat domain"/>
    <property type="match status" value="3"/>
</dbReference>
<keyword evidence="5" id="KW-1185">Reference proteome</keyword>
<reference evidence="4" key="1">
    <citation type="journal article" date="2014" name="Nucleic Acids Res.">
        <title>The evolutionary dynamics of variant antigen genes in Babesia reveal a history of genomic innovation underlying host-parasite interaction.</title>
        <authorList>
            <person name="Jackson A.P."/>
            <person name="Otto T.D."/>
            <person name="Darby A."/>
            <person name="Ramaprasad A."/>
            <person name="Xia D."/>
            <person name="Echaide I.E."/>
            <person name="Farber M."/>
            <person name="Gahlot S."/>
            <person name="Gamble J."/>
            <person name="Gupta D."/>
            <person name="Gupta Y."/>
            <person name="Jackson L."/>
            <person name="Malandrin L."/>
            <person name="Malas T.B."/>
            <person name="Moussa E."/>
            <person name="Nair M."/>
            <person name="Reid A.J."/>
            <person name="Sanders M."/>
            <person name="Sharma J."/>
            <person name="Tracey A."/>
            <person name="Quail M.A."/>
            <person name="Weir W."/>
            <person name="Wastling J.M."/>
            <person name="Hall N."/>
            <person name="Willadsen P."/>
            <person name="Lingelbach K."/>
            <person name="Shiels B."/>
            <person name="Tait A."/>
            <person name="Berriman M."/>
            <person name="Allred D.R."/>
            <person name="Pain A."/>
        </authorList>
    </citation>
    <scope>NUCLEOTIDE SEQUENCE</scope>
    <source>
        <strain evidence="4">1802A</strain>
    </source>
</reference>
<accession>A0AAD9LK86</accession>